<dbReference type="EMBL" id="BARS01047882">
    <property type="protein sequence ID" value="GAG30528.1"/>
    <property type="molecule type" value="Genomic_DNA"/>
</dbReference>
<dbReference type="Pfam" id="PF02719">
    <property type="entry name" value="Polysacc_synt_2"/>
    <property type="match status" value="1"/>
</dbReference>
<evidence type="ECO:0000313" key="2">
    <source>
        <dbReference type="EMBL" id="GAG30528.1"/>
    </source>
</evidence>
<name>X0X1M6_9ZZZZ</name>
<dbReference type="PANTHER" id="PTHR43318:SF1">
    <property type="entry name" value="POLYSACCHARIDE BIOSYNTHESIS PROTEIN EPSC-RELATED"/>
    <property type="match status" value="1"/>
</dbReference>
<dbReference type="InterPro" id="IPR051203">
    <property type="entry name" value="Polysaccharide_Synthase-Rel"/>
</dbReference>
<sequence>LDMGEQIKIVDLAKNLITLSGLELGENISIEFIGLRPGEKLYEETLHNVERDKATKHDKIYITQPDDFEPRQLRRDIKELEKLANVMAGERIVEKMKEMVPNFKESKR</sequence>
<gene>
    <name evidence="2" type="ORF">S01H1_71863</name>
</gene>
<feature type="non-terminal residue" evidence="2">
    <location>
        <position position="1"/>
    </location>
</feature>
<organism evidence="2">
    <name type="scientific">marine sediment metagenome</name>
    <dbReference type="NCBI Taxonomy" id="412755"/>
    <lineage>
        <taxon>unclassified sequences</taxon>
        <taxon>metagenomes</taxon>
        <taxon>ecological metagenomes</taxon>
    </lineage>
</organism>
<comment type="caution">
    <text evidence="2">The sequence shown here is derived from an EMBL/GenBank/DDBJ whole genome shotgun (WGS) entry which is preliminary data.</text>
</comment>
<dbReference type="AlphaFoldDB" id="X0X1M6"/>
<proteinExistence type="predicted"/>
<feature type="domain" description="Polysaccharide biosynthesis protein CapD-like" evidence="1">
    <location>
        <begin position="1"/>
        <end position="64"/>
    </location>
</feature>
<evidence type="ECO:0000259" key="1">
    <source>
        <dbReference type="Pfam" id="PF02719"/>
    </source>
</evidence>
<dbReference type="InterPro" id="IPR003869">
    <property type="entry name" value="Polysac_CapD-like"/>
</dbReference>
<dbReference type="Gene3D" id="3.40.50.720">
    <property type="entry name" value="NAD(P)-binding Rossmann-like Domain"/>
    <property type="match status" value="1"/>
</dbReference>
<protein>
    <recommendedName>
        <fullName evidence="1">Polysaccharide biosynthesis protein CapD-like domain-containing protein</fullName>
    </recommendedName>
</protein>
<dbReference type="PANTHER" id="PTHR43318">
    <property type="entry name" value="UDP-N-ACETYLGLUCOSAMINE 4,6-DEHYDRATASE"/>
    <property type="match status" value="1"/>
</dbReference>
<reference evidence="2" key="1">
    <citation type="journal article" date="2014" name="Front. Microbiol.">
        <title>High frequency of phylogenetically diverse reductive dehalogenase-homologous genes in deep subseafloor sedimentary metagenomes.</title>
        <authorList>
            <person name="Kawai M."/>
            <person name="Futagami T."/>
            <person name="Toyoda A."/>
            <person name="Takaki Y."/>
            <person name="Nishi S."/>
            <person name="Hori S."/>
            <person name="Arai W."/>
            <person name="Tsubouchi T."/>
            <person name="Morono Y."/>
            <person name="Uchiyama I."/>
            <person name="Ito T."/>
            <person name="Fujiyama A."/>
            <person name="Inagaki F."/>
            <person name="Takami H."/>
        </authorList>
    </citation>
    <scope>NUCLEOTIDE SEQUENCE</scope>
    <source>
        <strain evidence="2">Expedition CK06-06</strain>
    </source>
</reference>
<accession>X0X1M6</accession>